<dbReference type="Proteomes" id="UP000076738">
    <property type="component" value="Unassembled WGS sequence"/>
</dbReference>
<accession>A0A167RG46</accession>
<feature type="compositionally biased region" description="Basic and acidic residues" evidence="1">
    <location>
        <begin position="336"/>
        <end position="350"/>
    </location>
</feature>
<feature type="compositionally biased region" description="Basic and acidic residues" evidence="1">
    <location>
        <begin position="190"/>
        <end position="200"/>
    </location>
</feature>
<feature type="transmembrane region" description="Helical" evidence="2">
    <location>
        <begin position="145"/>
        <end position="167"/>
    </location>
</feature>
<evidence type="ECO:0000313" key="3">
    <source>
        <dbReference type="EMBL" id="KZP00870.1"/>
    </source>
</evidence>
<keyword evidence="4" id="KW-1185">Reference proteome</keyword>
<dbReference type="EMBL" id="KV417268">
    <property type="protein sequence ID" value="KZP00870.1"/>
    <property type="molecule type" value="Genomic_DNA"/>
</dbReference>
<protein>
    <submittedName>
        <fullName evidence="3">Uncharacterized protein</fullName>
    </submittedName>
</protein>
<feature type="transmembrane region" description="Helical" evidence="2">
    <location>
        <begin position="59"/>
        <end position="79"/>
    </location>
</feature>
<proteinExistence type="predicted"/>
<keyword evidence="2" id="KW-1133">Transmembrane helix</keyword>
<evidence type="ECO:0000256" key="2">
    <source>
        <dbReference type="SAM" id="Phobius"/>
    </source>
</evidence>
<feature type="transmembrane region" description="Helical" evidence="2">
    <location>
        <begin position="110"/>
        <end position="133"/>
    </location>
</feature>
<feature type="region of interest" description="Disordered" evidence="1">
    <location>
        <begin position="176"/>
        <end position="200"/>
    </location>
</feature>
<feature type="region of interest" description="Disordered" evidence="1">
    <location>
        <begin position="333"/>
        <end position="384"/>
    </location>
</feature>
<feature type="transmembrane region" description="Helical" evidence="2">
    <location>
        <begin position="20"/>
        <end position="39"/>
    </location>
</feature>
<reference evidence="3 4" key="1">
    <citation type="journal article" date="2016" name="Mol. Biol. Evol.">
        <title>Comparative Genomics of Early-Diverging Mushroom-Forming Fungi Provides Insights into the Origins of Lignocellulose Decay Capabilities.</title>
        <authorList>
            <person name="Nagy L.G."/>
            <person name="Riley R."/>
            <person name="Tritt A."/>
            <person name="Adam C."/>
            <person name="Daum C."/>
            <person name="Floudas D."/>
            <person name="Sun H."/>
            <person name="Yadav J.S."/>
            <person name="Pangilinan J."/>
            <person name="Larsson K.H."/>
            <person name="Matsuura K."/>
            <person name="Barry K."/>
            <person name="Labutti K."/>
            <person name="Kuo R."/>
            <person name="Ohm R.A."/>
            <person name="Bhattacharya S.S."/>
            <person name="Shirouzu T."/>
            <person name="Yoshinaga Y."/>
            <person name="Martin F.M."/>
            <person name="Grigoriev I.V."/>
            <person name="Hibbett D.S."/>
        </authorList>
    </citation>
    <scope>NUCLEOTIDE SEQUENCE [LARGE SCALE GENOMIC DNA]</scope>
    <source>
        <strain evidence="3 4">TUFC12733</strain>
    </source>
</reference>
<feature type="region of interest" description="Disordered" evidence="1">
    <location>
        <begin position="294"/>
        <end position="313"/>
    </location>
</feature>
<keyword evidence="2" id="KW-0812">Transmembrane</keyword>
<sequence>MDQLTQMTTFTATGAIIGQWLLGMSTMVCAVLLYLLTYVQAASSRASARIFFGWLPRELLGQAGIALGLTLFDYIYFSFRNMRFVVGLVDADQTNVTLAMYYIDATNWRFIGSVVAWLCKTAFADCVMLLRAVKLFQNNDKLGGVYGYYGVLAVLSALYMGTLGALLPAHTGWSLTQSSGRHRHVGRPSPAERSDVRRPAGAERDILHVHPLRVQRARHSAHLLRLLARDELPVQDDDRCAARAPLLLSGQHALHSAHHSPRRTIPETAPLRLLLVRHHPAAHDNVIHGADASHGLRARHPPSVQHAKVDQRASSYPSSPLLILFPEVAQPLTPNIDERHPRRLGRDIRLRQTGKRPRSEPDGRDDEYPDGRAGRAKRGDEAKGTRVGRRFLFCAVNSSLPLFDEALRRREEHTTQGETEQVGRNGLGL</sequence>
<name>A0A167RG46_CALVF</name>
<evidence type="ECO:0000256" key="1">
    <source>
        <dbReference type="SAM" id="MobiDB-lite"/>
    </source>
</evidence>
<keyword evidence="2" id="KW-0472">Membrane</keyword>
<dbReference type="AlphaFoldDB" id="A0A167RG46"/>
<evidence type="ECO:0000313" key="4">
    <source>
        <dbReference type="Proteomes" id="UP000076738"/>
    </source>
</evidence>
<gene>
    <name evidence="3" type="ORF">CALVIDRAFT_215990</name>
</gene>
<feature type="compositionally biased region" description="Basic and acidic residues" evidence="1">
    <location>
        <begin position="369"/>
        <end position="384"/>
    </location>
</feature>
<organism evidence="3 4">
    <name type="scientific">Calocera viscosa (strain TUFC12733)</name>
    <dbReference type="NCBI Taxonomy" id="1330018"/>
    <lineage>
        <taxon>Eukaryota</taxon>
        <taxon>Fungi</taxon>
        <taxon>Dikarya</taxon>
        <taxon>Basidiomycota</taxon>
        <taxon>Agaricomycotina</taxon>
        <taxon>Dacrymycetes</taxon>
        <taxon>Dacrymycetales</taxon>
        <taxon>Dacrymycetaceae</taxon>
        <taxon>Calocera</taxon>
    </lineage>
</organism>
<dbReference type="OrthoDB" id="3380644at2759"/>